<dbReference type="AlphaFoldDB" id="A0AAN9RJQ2"/>
<accession>A0AAN9RJQ2</accession>
<dbReference type="Proteomes" id="UP001386955">
    <property type="component" value="Unassembled WGS sequence"/>
</dbReference>
<reference evidence="1 2" key="1">
    <citation type="submission" date="2024-01" db="EMBL/GenBank/DDBJ databases">
        <title>The genomes of 5 underutilized Papilionoideae crops provide insights into root nodulation and disease resistanc.</title>
        <authorList>
            <person name="Jiang F."/>
        </authorList>
    </citation>
    <scope>NUCLEOTIDE SEQUENCE [LARGE SCALE GENOMIC DNA]</scope>
    <source>
        <strain evidence="1">DUOXIRENSHENG_FW03</strain>
        <tissue evidence="1">Leaves</tissue>
    </source>
</reference>
<name>A0AAN9RJQ2_PSOTE</name>
<comment type="caution">
    <text evidence="1">The sequence shown here is derived from an EMBL/GenBank/DDBJ whole genome shotgun (WGS) entry which is preliminary data.</text>
</comment>
<evidence type="ECO:0000313" key="1">
    <source>
        <dbReference type="EMBL" id="KAK7375231.1"/>
    </source>
</evidence>
<proteinExistence type="predicted"/>
<organism evidence="1 2">
    <name type="scientific">Psophocarpus tetragonolobus</name>
    <name type="common">Winged bean</name>
    <name type="synonym">Dolichos tetragonolobus</name>
    <dbReference type="NCBI Taxonomy" id="3891"/>
    <lineage>
        <taxon>Eukaryota</taxon>
        <taxon>Viridiplantae</taxon>
        <taxon>Streptophyta</taxon>
        <taxon>Embryophyta</taxon>
        <taxon>Tracheophyta</taxon>
        <taxon>Spermatophyta</taxon>
        <taxon>Magnoliopsida</taxon>
        <taxon>eudicotyledons</taxon>
        <taxon>Gunneridae</taxon>
        <taxon>Pentapetalae</taxon>
        <taxon>rosids</taxon>
        <taxon>fabids</taxon>
        <taxon>Fabales</taxon>
        <taxon>Fabaceae</taxon>
        <taxon>Papilionoideae</taxon>
        <taxon>50 kb inversion clade</taxon>
        <taxon>NPAAA clade</taxon>
        <taxon>indigoferoid/millettioid clade</taxon>
        <taxon>Phaseoleae</taxon>
        <taxon>Psophocarpus</taxon>
    </lineage>
</organism>
<keyword evidence="2" id="KW-1185">Reference proteome</keyword>
<dbReference type="EMBL" id="JAYMYS010000066">
    <property type="protein sequence ID" value="KAK7375231.1"/>
    <property type="molecule type" value="Genomic_DNA"/>
</dbReference>
<protein>
    <submittedName>
        <fullName evidence="1">Uncharacterized protein</fullName>
    </submittedName>
</protein>
<gene>
    <name evidence="1" type="ORF">VNO78_35925</name>
</gene>
<evidence type="ECO:0000313" key="2">
    <source>
        <dbReference type="Proteomes" id="UP001386955"/>
    </source>
</evidence>
<sequence length="69" mass="7979">MEPASYVLVCVRVWFEYQIQTLFFSSQYTTVAYAIWHIYHIKQGVPHARKNGNKVLGLLDILVASIGYM</sequence>